<evidence type="ECO:0000256" key="2">
    <source>
        <dbReference type="SAM" id="Phobius"/>
    </source>
</evidence>
<proteinExistence type="predicted"/>
<comment type="caution">
    <text evidence="3">The sequence shown here is derived from an EMBL/GenBank/DDBJ whole genome shotgun (WGS) entry which is preliminary data.</text>
</comment>
<evidence type="ECO:0000313" key="4">
    <source>
        <dbReference type="Proteomes" id="UP000319663"/>
    </source>
</evidence>
<feature type="region of interest" description="Disordered" evidence="1">
    <location>
        <begin position="151"/>
        <end position="424"/>
    </location>
</feature>
<evidence type="ECO:0000313" key="3">
    <source>
        <dbReference type="EMBL" id="TQB72212.1"/>
    </source>
</evidence>
<accession>A0A507QWQ3</accession>
<gene>
    <name evidence="3" type="ORF">MPDQ_006931</name>
</gene>
<organism evidence="3 4">
    <name type="scientific">Monascus purpureus</name>
    <name type="common">Red mold</name>
    <name type="synonym">Monascus anka</name>
    <dbReference type="NCBI Taxonomy" id="5098"/>
    <lineage>
        <taxon>Eukaryota</taxon>
        <taxon>Fungi</taxon>
        <taxon>Dikarya</taxon>
        <taxon>Ascomycota</taxon>
        <taxon>Pezizomycotina</taxon>
        <taxon>Eurotiomycetes</taxon>
        <taxon>Eurotiomycetidae</taxon>
        <taxon>Eurotiales</taxon>
        <taxon>Aspergillaceae</taxon>
        <taxon>Monascus</taxon>
    </lineage>
</organism>
<reference evidence="3 4" key="1">
    <citation type="submission" date="2019-06" db="EMBL/GenBank/DDBJ databases">
        <title>Wine fermentation using esterase from Monascus purpureus.</title>
        <authorList>
            <person name="Geng C."/>
            <person name="Zhang Y."/>
        </authorList>
    </citation>
    <scope>NUCLEOTIDE SEQUENCE [LARGE SCALE GENOMIC DNA]</scope>
    <source>
        <strain evidence="3">HQ1</strain>
    </source>
</reference>
<keyword evidence="2" id="KW-1133">Transmembrane helix</keyword>
<feature type="compositionally biased region" description="Basic and acidic residues" evidence="1">
    <location>
        <begin position="325"/>
        <end position="354"/>
    </location>
</feature>
<keyword evidence="4" id="KW-1185">Reference proteome</keyword>
<dbReference type="EMBL" id="VIFY01000067">
    <property type="protein sequence ID" value="TQB72212.1"/>
    <property type="molecule type" value="Genomic_DNA"/>
</dbReference>
<feature type="compositionally biased region" description="Basic and acidic residues" evidence="1">
    <location>
        <begin position="190"/>
        <end position="216"/>
    </location>
</feature>
<evidence type="ECO:0000256" key="1">
    <source>
        <dbReference type="SAM" id="MobiDB-lite"/>
    </source>
</evidence>
<dbReference type="Proteomes" id="UP000319663">
    <property type="component" value="Unassembled WGS sequence"/>
</dbReference>
<feature type="compositionally biased region" description="Low complexity" evidence="1">
    <location>
        <begin position="236"/>
        <end position="248"/>
    </location>
</feature>
<keyword evidence="2" id="KW-0812">Transmembrane</keyword>
<dbReference type="AlphaFoldDB" id="A0A507QWQ3"/>
<feature type="region of interest" description="Disordered" evidence="1">
    <location>
        <begin position="1"/>
        <end position="28"/>
    </location>
</feature>
<protein>
    <submittedName>
        <fullName evidence="3">Uncharacterized protein</fullName>
    </submittedName>
</protein>
<feature type="compositionally biased region" description="Polar residues" evidence="1">
    <location>
        <begin position="371"/>
        <end position="384"/>
    </location>
</feature>
<sequence length="424" mass="49011">MEVQPQPEPPSAIPSPITPDLNPDTPKTLVARAPTKTYNPGEGSINPESIHNGGLMALFALLGAAFVIASIWFFFWARNGGFVWRKGDWEEYKSTVLRRKGPDGRTLSNATKSTDLGGGSIVDRRFRDDFPDHDGESLGYSYTYTYTDETGTVGNDHEHEKRSQAAGTEGKGWKQRLRETARQKFMRRRNRDEEEHQPWGEKDVVDEDVRAYRNEKPAQVGGMNRQFEGTYHGSDYDSSYFSQSQTQSEMTERRDYAYPAGQTARSQSHRSHGHSQSQRRDFSFAPESEDIASQIPSETQRLHEHDHEHPSSPPWRNNRRRERERRREMARERAMQRERDREREREHDREPSPRKRDRRSVPGHYSEPLDFSSTQSRSEYQYSSVDMDDGTGTKSYHHPIPGLTKGYRRDGGGRRRRDSLDDSD</sequence>
<name>A0A507QWQ3_MONPU</name>
<feature type="compositionally biased region" description="Pro residues" evidence="1">
    <location>
        <begin position="1"/>
        <end position="17"/>
    </location>
</feature>
<dbReference type="STRING" id="5098.A0A507QWQ3"/>
<keyword evidence="2" id="KW-0472">Membrane</keyword>
<feature type="transmembrane region" description="Helical" evidence="2">
    <location>
        <begin position="55"/>
        <end position="77"/>
    </location>
</feature>
<feature type="compositionally biased region" description="Basic and acidic residues" evidence="1">
    <location>
        <begin position="300"/>
        <end position="310"/>
    </location>
</feature>